<keyword evidence="7" id="KW-1185">Reference proteome</keyword>
<dbReference type="PANTHER" id="PTHR43537">
    <property type="entry name" value="TRANSCRIPTIONAL REGULATOR, GNTR FAMILY"/>
    <property type="match status" value="1"/>
</dbReference>
<dbReference type="SMART" id="SM00345">
    <property type="entry name" value="HTH_GNTR"/>
    <property type="match status" value="1"/>
</dbReference>
<protein>
    <submittedName>
        <fullName evidence="6">FadR family transcriptional regulator</fullName>
    </submittedName>
</protein>
<feature type="domain" description="HTH gntR-type" evidence="5">
    <location>
        <begin position="55"/>
        <end position="125"/>
    </location>
</feature>
<proteinExistence type="predicted"/>
<feature type="region of interest" description="Disordered" evidence="4">
    <location>
        <begin position="1"/>
        <end position="39"/>
    </location>
</feature>
<keyword evidence="3" id="KW-0804">Transcription</keyword>
<reference evidence="6" key="1">
    <citation type="submission" date="2019-05" db="EMBL/GenBank/DDBJ databases">
        <title>Isolation, diversity and antifungal activity of Actinobacteria from wheat.</title>
        <authorList>
            <person name="Yu B."/>
        </authorList>
    </citation>
    <scope>NUCLEOTIDE SEQUENCE [LARGE SCALE GENOMIC DNA]</scope>
    <source>
        <strain evidence="6">NEAU-HEGS1-5</strain>
    </source>
</reference>
<dbReference type="SMART" id="SM00895">
    <property type="entry name" value="FCD"/>
    <property type="match status" value="1"/>
</dbReference>
<dbReference type="Gene3D" id="1.20.120.530">
    <property type="entry name" value="GntR ligand-binding domain-like"/>
    <property type="match status" value="1"/>
</dbReference>
<dbReference type="GO" id="GO:0003700">
    <property type="term" value="F:DNA-binding transcription factor activity"/>
    <property type="evidence" value="ECO:0007669"/>
    <property type="project" value="InterPro"/>
</dbReference>
<dbReference type="InterPro" id="IPR036390">
    <property type="entry name" value="WH_DNA-bd_sf"/>
</dbReference>
<dbReference type="EMBL" id="VANP01000010">
    <property type="protein sequence ID" value="TLP55563.1"/>
    <property type="molecule type" value="Genomic_DNA"/>
</dbReference>
<keyword evidence="2" id="KW-0238">DNA-binding</keyword>
<keyword evidence="1" id="KW-0805">Transcription regulation</keyword>
<dbReference type="Pfam" id="PF07729">
    <property type="entry name" value="FCD"/>
    <property type="match status" value="1"/>
</dbReference>
<dbReference type="InterPro" id="IPR011711">
    <property type="entry name" value="GntR_C"/>
</dbReference>
<accession>A0A5R8YQA0</accession>
<dbReference type="OrthoDB" id="4535513at2"/>
<dbReference type="Pfam" id="PF00392">
    <property type="entry name" value="GntR"/>
    <property type="match status" value="1"/>
</dbReference>
<evidence type="ECO:0000259" key="5">
    <source>
        <dbReference type="PROSITE" id="PS50949"/>
    </source>
</evidence>
<dbReference type="InterPro" id="IPR008920">
    <property type="entry name" value="TF_FadR/GntR_C"/>
</dbReference>
<dbReference type="SUPFAM" id="SSF48008">
    <property type="entry name" value="GntR ligand-binding domain-like"/>
    <property type="match status" value="1"/>
</dbReference>
<evidence type="ECO:0000256" key="3">
    <source>
        <dbReference type="ARBA" id="ARBA00023163"/>
    </source>
</evidence>
<evidence type="ECO:0000256" key="1">
    <source>
        <dbReference type="ARBA" id="ARBA00023015"/>
    </source>
</evidence>
<dbReference type="SUPFAM" id="SSF46785">
    <property type="entry name" value="Winged helix' DNA-binding domain"/>
    <property type="match status" value="1"/>
</dbReference>
<dbReference type="Gene3D" id="1.10.10.10">
    <property type="entry name" value="Winged helix-like DNA-binding domain superfamily/Winged helix DNA-binding domain"/>
    <property type="match status" value="1"/>
</dbReference>
<dbReference type="AlphaFoldDB" id="A0A5R8YQA0"/>
<feature type="compositionally biased region" description="Basic and acidic residues" evidence="4">
    <location>
        <begin position="27"/>
        <end position="38"/>
    </location>
</feature>
<dbReference type="Proteomes" id="UP000309033">
    <property type="component" value="Unassembled WGS sequence"/>
</dbReference>
<gene>
    <name evidence="6" type="ORF">FED44_24200</name>
</gene>
<dbReference type="PRINTS" id="PR00035">
    <property type="entry name" value="HTHGNTR"/>
</dbReference>
<dbReference type="PROSITE" id="PS50949">
    <property type="entry name" value="HTH_GNTR"/>
    <property type="match status" value="1"/>
</dbReference>
<organism evidence="6 7">
    <name type="scientific">Microbispora triticiradicis</name>
    <dbReference type="NCBI Taxonomy" id="2200763"/>
    <lineage>
        <taxon>Bacteria</taxon>
        <taxon>Bacillati</taxon>
        <taxon>Actinomycetota</taxon>
        <taxon>Actinomycetes</taxon>
        <taxon>Streptosporangiales</taxon>
        <taxon>Streptosporangiaceae</taxon>
        <taxon>Microbispora</taxon>
    </lineage>
</organism>
<comment type="caution">
    <text evidence="6">The sequence shown here is derived from an EMBL/GenBank/DDBJ whole genome shotgun (WGS) entry which is preliminary data.</text>
</comment>
<evidence type="ECO:0000313" key="6">
    <source>
        <dbReference type="EMBL" id="TLP55563.1"/>
    </source>
</evidence>
<dbReference type="InterPro" id="IPR000524">
    <property type="entry name" value="Tscrpt_reg_HTH_GntR"/>
</dbReference>
<dbReference type="CDD" id="cd07377">
    <property type="entry name" value="WHTH_GntR"/>
    <property type="match status" value="1"/>
</dbReference>
<evidence type="ECO:0000256" key="2">
    <source>
        <dbReference type="ARBA" id="ARBA00023125"/>
    </source>
</evidence>
<name>A0A5R8YQA0_9ACTN</name>
<sequence>MDSTPARAPAPRPAPEPRPASAPRAAARQDSKAGDRAADGALTGGVSLLRPVRAGNAFEETVERLLQAIKLGVVAHGEKLPPERELANRLGISRVTLREAIRALQEAGYLDVRRGRYGGAFVVYRPPRPRKGDLRRALTRMGEDELEDALTFRMAVECGAARVLATTELTPDRRETLKARLAGVNDAAPADYRRRDIAFHLAIGELTGSPLLAAACADARLRVTDLLDAIPVLGPNIEHAAVQHAAIAAAILDGDPEAAGRAVAEHLEGTAALLRGFLA</sequence>
<dbReference type="GO" id="GO:0003677">
    <property type="term" value="F:DNA binding"/>
    <property type="evidence" value="ECO:0007669"/>
    <property type="project" value="UniProtKB-KW"/>
</dbReference>
<dbReference type="InterPro" id="IPR036388">
    <property type="entry name" value="WH-like_DNA-bd_sf"/>
</dbReference>
<dbReference type="PANTHER" id="PTHR43537:SF24">
    <property type="entry name" value="GLUCONATE OPERON TRANSCRIPTIONAL REPRESSOR"/>
    <property type="match status" value="1"/>
</dbReference>
<feature type="compositionally biased region" description="Pro residues" evidence="4">
    <location>
        <begin position="8"/>
        <end position="20"/>
    </location>
</feature>
<evidence type="ECO:0000256" key="4">
    <source>
        <dbReference type="SAM" id="MobiDB-lite"/>
    </source>
</evidence>
<evidence type="ECO:0000313" key="7">
    <source>
        <dbReference type="Proteomes" id="UP000309033"/>
    </source>
</evidence>